<dbReference type="AlphaFoldDB" id="A0AAV7PB31"/>
<proteinExistence type="predicted"/>
<dbReference type="EMBL" id="JANPWB010000011">
    <property type="protein sequence ID" value="KAJ1124567.1"/>
    <property type="molecule type" value="Genomic_DNA"/>
</dbReference>
<protein>
    <submittedName>
        <fullName evidence="2">Uncharacterized protein</fullName>
    </submittedName>
</protein>
<feature type="compositionally biased region" description="Low complexity" evidence="1">
    <location>
        <begin position="48"/>
        <end position="58"/>
    </location>
</feature>
<sequence length="92" mass="9784">MPNPTRLGSRAISRNPGIMDRPVSPPSEGTTMHRPEVASSLPQLQVGDSALGSAASSGEPGLMPMSGRSGSERYHLRYNTCPSRQYPDFALG</sequence>
<name>A0AAV7PB31_PLEWA</name>
<evidence type="ECO:0000313" key="3">
    <source>
        <dbReference type="Proteomes" id="UP001066276"/>
    </source>
</evidence>
<evidence type="ECO:0000256" key="1">
    <source>
        <dbReference type="SAM" id="MobiDB-lite"/>
    </source>
</evidence>
<keyword evidence="3" id="KW-1185">Reference proteome</keyword>
<organism evidence="2 3">
    <name type="scientific">Pleurodeles waltl</name>
    <name type="common">Iberian ribbed newt</name>
    <dbReference type="NCBI Taxonomy" id="8319"/>
    <lineage>
        <taxon>Eukaryota</taxon>
        <taxon>Metazoa</taxon>
        <taxon>Chordata</taxon>
        <taxon>Craniata</taxon>
        <taxon>Vertebrata</taxon>
        <taxon>Euteleostomi</taxon>
        <taxon>Amphibia</taxon>
        <taxon>Batrachia</taxon>
        <taxon>Caudata</taxon>
        <taxon>Salamandroidea</taxon>
        <taxon>Salamandridae</taxon>
        <taxon>Pleurodelinae</taxon>
        <taxon>Pleurodeles</taxon>
    </lineage>
</organism>
<comment type="caution">
    <text evidence="2">The sequence shown here is derived from an EMBL/GenBank/DDBJ whole genome shotgun (WGS) entry which is preliminary data.</text>
</comment>
<dbReference type="Proteomes" id="UP001066276">
    <property type="component" value="Chromosome 7"/>
</dbReference>
<feature type="region of interest" description="Disordered" evidence="1">
    <location>
        <begin position="48"/>
        <end position="79"/>
    </location>
</feature>
<gene>
    <name evidence="2" type="ORF">NDU88_003017</name>
</gene>
<accession>A0AAV7PB31</accession>
<reference evidence="2" key="1">
    <citation type="journal article" date="2022" name="bioRxiv">
        <title>Sequencing and chromosome-scale assembly of the giantPleurodeles waltlgenome.</title>
        <authorList>
            <person name="Brown T."/>
            <person name="Elewa A."/>
            <person name="Iarovenko S."/>
            <person name="Subramanian E."/>
            <person name="Araus A.J."/>
            <person name="Petzold A."/>
            <person name="Susuki M."/>
            <person name="Suzuki K.-i.T."/>
            <person name="Hayashi T."/>
            <person name="Toyoda A."/>
            <person name="Oliveira C."/>
            <person name="Osipova E."/>
            <person name="Leigh N.D."/>
            <person name="Simon A."/>
            <person name="Yun M.H."/>
        </authorList>
    </citation>
    <scope>NUCLEOTIDE SEQUENCE</scope>
    <source>
        <strain evidence="2">20211129_DDA</strain>
        <tissue evidence="2">Liver</tissue>
    </source>
</reference>
<evidence type="ECO:0000313" key="2">
    <source>
        <dbReference type="EMBL" id="KAJ1124567.1"/>
    </source>
</evidence>
<feature type="region of interest" description="Disordered" evidence="1">
    <location>
        <begin position="1"/>
        <end position="34"/>
    </location>
</feature>